<proteinExistence type="predicted"/>
<reference evidence="1" key="1">
    <citation type="submission" date="2022-07" db="EMBL/GenBank/DDBJ databases">
        <title>Phylogenomic reconstructions and comparative analyses of Kickxellomycotina fungi.</title>
        <authorList>
            <person name="Reynolds N.K."/>
            <person name="Stajich J.E."/>
            <person name="Barry K."/>
            <person name="Grigoriev I.V."/>
            <person name="Crous P."/>
            <person name="Smith M.E."/>
        </authorList>
    </citation>
    <scope>NUCLEOTIDE SEQUENCE</scope>
    <source>
        <strain evidence="1">NRRL 5244</strain>
    </source>
</reference>
<organism evidence="1 2">
    <name type="scientific">Linderina macrospora</name>
    <dbReference type="NCBI Taxonomy" id="4868"/>
    <lineage>
        <taxon>Eukaryota</taxon>
        <taxon>Fungi</taxon>
        <taxon>Fungi incertae sedis</taxon>
        <taxon>Zoopagomycota</taxon>
        <taxon>Kickxellomycotina</taxon>
        <taxon>Kickxellomycetes</taxon>
        <taxon>Kickxellales</taxon>
        <taxon>Kickxellaceae</taxon>
        <taxon>Linderina</taxon>
    </lineage>
</organism>
<protein>
    <submittedName>
        <fullName evidence="1">Uncharacterized protein</fullName>
    </submittedName>
</protein>
<accession>A0ACC1JCX0</accession>
<dbReference type="EMBL" id="JANBPW010000924">
    <property type="protein sequence ID" value="KAJ1947511.1"/>
    <property type="molecule type" value="Genomic_DNA"/>
</dbReference>
<comment type="caution">
    <text evidence="1">The sequence shown here is derived from an EMBL/GenBank/DDBJ whole genome shotgun (WGS) entry which is preliminary data.</text>
</comment>
<name>A0ACC1JCX0_9FUNG</name>
<sequence>MAAESMDVDSPGSLFGSSPDQQLATHHNNYRLFESSSLQGRNTGLEMKMQGFSLRDDDEDVDMEPAAATSSSRHFLVPDSTREMAGKGGELMWTNPLTIGRRVVFVASVLLLLLCLAKGPHHAPAWGARVLFVLSLAKPPGQQPTRAARFWWHRVLLLLLSAALLMLPAVYTALSIKSMPLGSMTGALLRWPHAKSFVIRAIEYAVFGSDTPLELAVPNANDQMLRRVMAGDFVAEFAALVYFCVWP</sequence>
<keyword evidence="2" id="KW-1185">Reference proteome</keyword>
<dbReference type="Proteomes" id="UP001150603">
    <property type="component" value="Unassembled WGS sequence"/>
</dbReference>
<evidence type="ECO:0000313" key="1">
    <source>
        <dbReference type="EMBL" id="KAJ1947511.1"/>
    </source>
</evidence>
<gene>
    <name evidence="1" type="ORF">FBU59_001867</name>
</gene>
<evidence type="ECO:0000313" key="2">
    <source>
        <dbReference type="Proteomes" id="UP001150603"/>
    </source>
</evidence>